<keyword evidence="2" id="KW-0472">Membrane</keyword>
<feature type="transmembrane region" description="Helical" evidence="2">
    <location>
        <begin position="45"/>
        <end position="67"/>
    </location>
</feature>
<evidence type="ECO:0000256" key="1">
    <source>
        <dbReference type="SAM" id="MobiDB-lite"/>
    </source>
</evidence>
<reference evidence="4" key="1">
    <citation type="submission" date="2016-10" db="EMBL/GenBank/DDBJ databases">
        <authorList>
            <person name="Varghese N."/>
            <person name="Submissions S."/>
        </authorList>
    </citation>
    <scope>NUCLEOTIDE SEQUENCE [LARGE SCALE GENOMIC DNA]</scope>
    <source>
        <strain evidence="4">DSM 27982</strain>
    </source>
</reference>
<evidence type="ECO:0000313" key="3">
    <source>
        <dbReference type="EMBL" id="SDN28306.1"/>
    </source>
</evidence>
<evidence type="ECO:0000313" key="4">
    <source>
        <dbReference type="Proteomes" id="UP000198541"/>
    </source>
</evidence>
<proteinExistence type="predicted"/>
<protein>
    <recommendedName>
        <fullName evidence="5">PH domain-containing protein</fullName>
    </recommendedName>
</protein>
<evidence type="ECO:0000256" key="2">
    <source>
        <dbReference type="SAM" id="Phobius"/>
    </source>
</evidence>
<feature type="transmembrane region" description="Helical" evidence="2">
    <location>
        <begin position="73"/>
        <end position="92"/>
    </location>
</feature>
<dbReference type="EMBL" id="FNIM01000001">
    <property type="protein sequence ID" value="SDN28306.1"/>
    <property type="molecule type" value="Genomic_DNA"/>
</dbReference>
<sequence>MPAPAARHPYGSHGDAPGAVASVQAPASFQGPESLMRRQDASSRIAGFAFLLAGPMLLYVGFMLHVLDPGLEVAAPLCAAGTLVLILGVAVLRRRTVFDARGIHSRGLLRTVHLPWPDSRAGFMVVLAGGGRGGPVALVEVGAAGHRVRLSAPRLSSRRAKDLRLRLEAEVDGIWAWALARGYARETMPVPPARQGADPRAAQAVPPTGSGTARPARRPDTARPRAPNPQGAAELVRARREHRHPGGPMRCCRSAGRTRPGAGTAILLRIIRRGRGATT</sequence>
<organism evidence="3 4">
    <name type="scientific">Actinomyces ruminicola</name>
    <dbReference type="NCBI Taxonomy" id="332524"/>
    <lineage>
        <taxon>Bacteria</taxon>
        <taxon>Bacillati</taxon>
        <taxon>Actinomycetota</taxon>
        <taxon>Actinomycetes</taxon>
        <taxon>Actinomycetales</taxon>
        <taxon>Actinomycetaceae</taxon>
        <taxon>Actinomyces</taxon>
    </lineage>
</organism>
<gene>
    <name evidence="3" type="ORF">SAMN05216355_101561</name>
</gene>
<feature type="region of interest" description="Disordered" evidence="1">
    <location>
        <begin position="189"/>
        <end position="258"/>
    </location>
</feature>
<dbReference type="Proteomes" id="UP000198541">
    <property type="component" value="Unassembled WGS sequence"/>
</dbReference>
<keyword evidence="4" id="KW-1185">Reference proteome</keyword>
<dbReference type="AlphaFoldDB" id="A0A1H0A6G0"/>
<evidence type="ECO:0008006" key="5">
    <source>
        <dbReference type="Google" id="ProtNLM"/>
    </source>
</evidence>
<keyword evidence="2" id="KW-0812">Transmembrane</keyword>
<name>A0A1H0A6G0_9ACTO</name>
<keyword evidence="2" id="KW-1133">Transmembrane helix</keyword>
<accession>A0A1H0A6G0</accession>
<dbReference type="STRING" id="332524.SAMN04487766_102222"/>